<sequence length="306" mass="32356">MVAGYANAAGVTWLDDAAEDADTVVCIASAGKWIVAACVAVLVRQGDLDPSLPVRTLLPELPDWAAPIRLHHLIHHTSGLPDRAVMDRGFAGEVSEWTNETVLGLLSTMPEPQAEPGTEFSYCTTGYVCLTELVERAGGRPIAEVAQQHLFTPLGMASTQFWKGPGLHPPTVTAHPPWHPGVPAPQTGDGVWSTARDMLRWAEAMQTGALGPRLTATLRQPGKLRDNTMIPYAWGASILPGGETPAYAHPGSWPGCQTYVITAPATGTAAVVIAYTDDSQKAETLGRKLAGVDQDPGSDPSPGRSS</sequence>
<dbReference type="InterPro" id="IPR012338">
    <property type="entry name" value="Beta-lactam/transpept-like"/>
</dbReference>
<dbReference type="InterPro" id="IPR050789">
    <property type="entry name" value="Diverse_Enzym_Activities"/>
</dbReference>
<feature type="compositionally biased region" description="Low complexity" evidence="1">
    <location>
        <begin position="291"/>
        <end position="306"/>
    </location>
</feature>
<accession>A0A919KDA5</accession>
<keyword evidence="4" id="KW-1185">Reference proteome</keyword>
<reference evidence="3" key="1">
    <citation type="submission" date="2021-01" db="EMBL/GenBank/DDBJ databases">
        <title>Whole genome shotgun sequence of Actinoplanes rishiriensis NBRC 108556.</title>
        <authorList>
            <person name="Komaki H."/>
            <person name="Tamura T."/>
        </authorList>
    </citation>
    <scope>NUCLEOTIDE SEQUENCE</scope>
    <source>
        <strain evidence="3">NBRC 108556</strain>
    </source>
</reference>
<feature type="region of interest" description="Disordered" evidence="1">
    <location>
        <begin position="285"/>
        <end position="306"/>
    </location>
</feature>
<keyword evidence="3" id="KW-0449">Lipoprotein</keyword>
<protein>
    <submittedName>
        <fullName evidence="3">Lipoprotein</fullName>
    </submittedName>
</protein>
<dbReference type="AlphaFoldDB" id="A0A919KDA5"/>
<dbReference type="Proteomes" id="UP000636960">
    <property type="component" value="Unassembled WGS sequence"/>
</dbReference>
<evidence type="ECO:0000313" key="4">
    <source>
        <dbReference type="Proteomes" id="UP000636960"/>
    </source>
</evidence>
<evidence type="ECO:0000259" key="2">
    <source>
        <dbReference type="Pfam" id="PF00144"/>
    </source>
</evidence>
<evidence type="ECO:0000256" key="1">
    <source>
        <dbReference type="SAM" id="MobiDB-lite"/>
    </source>
</evidence>
<proteinExistence type="predicted"/>
<dbReference type="Gene3D" id="3.40.710.10">
    <property type="entry name" value="DD-peptidase/beta-lactamase superfamily"/>
    <property type="match status" value="1"/>
</dbReference>
<comment type="caution">
    <text evidence="3">The sequence shown here is derived from an EMBL/GenBank/DDBJ whole genome shotgun (WGS) entry which is preliminary data.</text>
</comment>
<dbReference type="EMBL" id="BOMV01000120">
    <property type="protein sequence ID" value="GIF02102.1"/>
    <property type="molecule type" value="Genomic_DNA"/>
</dbReference>
<dbReference type="SUPFAM" id="SSF56601">
    <property type="entry name" value="beta-lactamase/transpeptidase-like"/>
    <property type="match status" value="1"/>
</dbReference>
<organism evidence="3 4">
    <name type="scientific">Paractinoplanes rishiriensis</name>
    <dbReference type="NCBI Taxonomy" id="1050105"/>
    <lineage>
        <taxon>Bacteria</taxon>
        <taxon>Bacillati</taxon>
        <taxon>Actinomycetota</taxon>
        <taxon>Actinomycetes</taxon>
        <taxon>Micromonosporales</taxon>
        <taxon>Micromonosporaceae</taxon>
        <taxon>Paractinoplanes</taxon>
    </lineage>
</organism>
<evidence type="ECO:0000313" key="3">
    <source>
        <dbReference type="EMBL" id="GIF02102.1"/>
    </source>
</evidence>
<dbReference type="PANTHER" id="PTHR43283:SF3">
    <property type="entry name" value="BETA-LACTAMASE FAMILY PROTEIN (AFU_ORTHOLOGUE AFUA_5G07500)"/>
    <property type="match status" value="1"/>
</dbReference>
<dbReference type="PANTHER" id="PTHR43283">
    <property type="entry name" value="BETA-LACTAMASE-RELATED"/>
    <property type="match status" value="1"/>
</dbReference>
<feature type="domain" description="Beta-lactamase-related" evidence="2">
    <location>
        <begin position="18"/>
        <end position="281"/>
    </location>
</feature>
<dbReference type="Pfam" id="PF00144">
    <property type="entry name" value="Beta-lactamase"/>
    <property type="match status" value="1"/>
</dbReference>
<name>A0A919KDA5_9ACTN</name>
<gene>
    <name evidence="3" type="ORF">Ari01nite_95660</name>
</gene>
<dbReference type="InterPro" id="IPR001466">
    <property type="entry name" value="Beta-lactam-related"/>
</dbReference>